<organism evidence="1 2">
    <name type="scientific">Peronosclerospora sorghi</name>
    <dbReference type="NCBI Taxonomy" id="230839"/>
    <lineage>
        <taxon>Eukaryota</taxon>
        <taxon>Sar</taxon>
        <taxon>Stramenopiles</taxon>
        <taxon>Oomycota</taxon>
        <taxon>Peronosporomycetes</taxon>
        <taxon>Peronosporales</taxon>
        <taxon>Peronosporaceae</taxon>
        <taxon>Peronosclerospora</taxon>
    </lineage>
</organism>
<name>A0ACC0VXE9_9STRA</name>
<evidence type="ECO:0000313" key="1">
    <source>
        <dbReference type="EMBL" id="KAI9911230.1"/>
    </source>
</evidence>
<sequence length="74" mass="8299">MAAYKSTPTISGVESNELEQGHYCHCATNFPYVLDNALIRPGRFDRHVTVDLPDVADRKEILEYYGSNVPLGKD</sequence>
<evidence type="ECO:0000313" key="2">
    <source>
        <dbReference type="Proteomes" id="UP001163321"/>
    </source>
</evidence>
<protein>
    <submittedName>
        <fullName evidence="1">Uncharacterized protein</fullName>
    </submittedName>
</protein>
<accession>A0ACC0VXE9</accession>
<comment type="caution">
    <text evidence="1">The sequence shown here is derived from an EMBL/GenBank/DDBJ whole genome shotgun (WGS) entry which is preliminary data.</text>
</comment>
<reference evidence="1 2" key="1">
    <citation type="journal article" date="2022" name="bioRxiv">
        <title>The genome of the oomycete Peronosclerospora sorghi, a cosmopolitan pathogen of maize and sorghum, is inflated with dispersed pseudogenes.</title>
        <authorList>
            <person name="Fletcher K."/>
            <person name="Martin F."/>
            <person name="Isakeit T."/>
            <person name="Cavanaugh K."/>
            <person name="Magill C."/>
            <person name="Michelmore R."/>
        </authorList>
    </citation>
    <scope>NUCLEOTIDE SEQUENCE [LARGE SCALE GENOMIC DNA]</scope>
    <source>
        <strain evidence="1">P6</strain>
    </source>
</reference>
<gene>
    <name evidence="1" type="ORF">PsorP6_009390</name>
</gene>
<dbReference type="Proteomes" id="UP001163321">
    <property type="component" value="Chromosome 5"/>
</dbReference>
<proteinExistence type="predicted"/>
<keyword evidence="2" id="KW-1185">Reference proteome</keyword>
<dbReference type="EMBL" id="CM047584">
    <property type="protein sequence ID" value="KAI9911230.1"/>
    <property type="molecule type" value="Genomic_DNA"/>
</dbReference>